<accession>A0A5N5RI56</accession>
<feature type="transmembrane region" description="Helical" evidence="2">
    <location>
        <begin position="388"/>
        <end position="412"/>
    </location>
</feature>
<evidence type="ECO:0000313" key="3">
    <source>
        <dbReference type="EMBL" id="KAB5606976.1"/>
    </source>
</evidence>
<keyword evidence="4" id="KW-1185">Reference proteome</keyword>
<protein>
    <submittedName>
        <fullName evidence="3">Uncharacterized protein</fullName>
    </submittedName>
</protein>
<dbReference type="AlphaFoldDB" id="A0A5N5RI56"/>
<reference evidence="3 4" key="1">
    <citation type="journal article" date="2019" name="Int. J. Syst. Evol. Microbiol.">
        <title>Bifidobacterium jacchi sp. nov., isolated from the faeces of a baby common marmoset (Callithrix jacchus).</title>
        <authorList>
            <person name="Modesto M."/>
            <person name="Watanabe K."/>
            <person name="Arita M."/>
            <person name="Satti M."/>
            <person name="Oki K."/>
            <person name="Sciavilla P."/>
            <person name="Patavino C."/>
            <person name="Camma C."/>
            <person name="Michelini S."/>
            <person name="Sgorbati B."/>
            <person name="Mattarelli P."/>
        </authorList>
    </citation>
    <scope>NUCLEOTIDE SEQUENCE [LARGE SCALE GENOMIC DNA]</scope>
    <source>
        <strain evidence="3 4">MRM 9.3</strain>
    </source>
</reference>
<feature type="compositionally biased region" description="Basic and acidic residues" evidence="1">
    <location>
        <begin position="510"/>
        <end position="520"/>
    </location>
</feature>
<feature type="region of interest" description="Disordered" evidence="1">
    <location>
        <begin position="343"/>
        <end position="376"/>
    </location>
</feature>
<keyword evidence="2" id="KW-0812">Transmembrane</keyword>
<dbReference type="InterPro" id="IPR045931">
    <property type="entry name" value="DUF6350"/>
</dbReference>
<feature type="transmembrane region" description="Helical" evidence="2">
    <location>
        <begin position="12"/>
        <end position="37"/>
    </location>
</feature>
<sequence length="531" mass="55641">MIRRLVSFGRGGVASLIAMTLYAVSIGCFIALMLLVISMEEGGDNLTSATWSLMCAIILLSEGVGFSVLPVTVTIMPLLLTVMLIALIRAFCQRCSTDPAGYCGGLIVWLMLSELARQGTQTGLQDDAWIVLLKCAIVFTIGYLLAAAFTSRLVSRAADLWREHVSNRVRTTLHIGFRLGCTLVLAYLAIGLITVIVWIVRNHAAVVRLYELIGMGTGSRIVTTIACVAWLPNLCIWALSWLFGGGFAIGDIAEFTLWRGQASSLPALPVFGLLPEPVGDDTIRMLLTALPLLLSMLIALIAMITKRGCFVLNGNAMSSVVAADNATIGSTVAGSAKAARAEGGSTVDDVDNGDDNAADGEGGGDGTAQSKAGSGFDWPSERRSLLGLAYPAGAFCLASGVVALAMSILFALSNGGLGHARLAHLGVDVVQSTRVVGHGTALGLLVAWLLVLIGVAGRFGIRWMHMRVTAGHVRPTSAGPVVSTTTRTVAQGDRAAERSTARTVAGFAGSKEEQHDEHAPSDSTGFGLSLS</sequence>
<comment type="caution">
    <text evidence="3">The sequence shown here is derived from an EMBL/GenBank/DDBJ whole genome shotgun (WGS) entry which is preliminary data.</text>
</comment>
<keyword evidence="2" id="KW-0472">Membrane</keyword>
<dbReference type="Proteomes" id="UP000326336">
    <property type="component" value="Unassembled WGS sequence"/>
</dbReference>
<feature type="transmembrane region" description="Helical" evidence="2">
    <location>
        <begin position="175"/>
        <end position="200"/>
    </location>
</feature>
<dbReference type="RefSeq" id="WP_151916851.1">
    <property type="nucleotide sequence ID" value="NZ_RQSP01000017.1"/>
</dbReference>
<feature type="transmembrane region" description="Helical" evidence="2">
    <location>
        <begin position="283"/>
        <end position="304"/>
    </location>
</feature>
<feature type="compositionally biased region" description="Polar residues" evidence="1">
    <location>
        <begin position="521"/>
        <end position="531"/>
    </location>
</feature>
<proteinExistence type="predicted"/>
<feature type="compositionally biased region" description="Acidic residues" evidence="1">
    <location>
        <begin position="348"/>
        <end position="358"/>
    </location>
</feature>
<feature type="transmembrane region" description="Helical" evidence="2">
    <location>
        <begin position="75"/>
        <end position="92"/>
    </location>
</feature>
<name>A0A5N5RI56_9BIFI</name>
<evidence type="ECO:0000256" key="2">
    <source>
        <dbReference type="SAM" id="Phobius"/>
    </source>
</evidence>
<feature type="region of interest" description="Disordered" evidence="1">
    <location>
        <begin position="491"/>
        <end position="531"/>
    </location>
</feature>
<organism evidence="3 4">
    <name type="scientific">Bifidobacterium jacchi</name>
    <dbReference type="NCBI Taxonomy" id="2490545"/>
    <lineage>
        <taxon>Bacteria</taxon>
        <taxon>Bacillati</taxon>
        <taxon>Actinomycetota</taxon>
        <taxon>Actinomycetes</taxon>
        <taxon>Bifidobacteriales</taxon>
        <taxon>Bifidobacteriaceae</taxon>
        <taxon>Bifidobacterium</taxon>
    </lineage>
</organism>
<gene>
    <name evidence="3" type="ORF">EHS19_05900</name>
</gene>
<feature type="transmembrane region" description="Helical" evidence="2">
    <location>
        <begin position="128"/>
        <end position="154"/>
    </location>
</feature>
<evidence type="ECO:0000313" key="4">
    <source>
        <dbReference type="Proteomes" id="UP000326336"/>
    </source>
</evidence>
<dbReference type="EMBL" id="RQSP01000017">
    <property type="protein sequence ID" value="KAB5606976.1"/>
    <property type="molecule type" value="Genomic_DNA"/>
</dbReference>
<dbReference type="Pfam" id="PF19877">
    <property type="entry name" value="DUF6350"/>
    <property type="match status" value="1"/>
</dbReference>
<evidence type="ECO:0000256" key="1">
    <source>
        <dbReference type="SAM" id="MobiDB-lite"/>
    </source>
</evidence>
<feature type="transmembrane region" description="Helical" evidence="2">
    <location>
        <begin position="435"/>
        <end position="457"/>
    </location>
</feature>
<keyword evidence="2" id="KW-1133">Transmembrane helix</keyword>
<dbReference type="PROSITE" id="PS51257">
    <property type="entry name" value="PROKAR_LIPOPROTEIN"/>
    <property type="match status" value="1"/>
</dbReference>
<dbReference type="OrthoDB" id="3742900at2"/>